<dbReference type="SUPFAM" id="SSF53623">
    <property type="entry name" value="MurD-like peptide ligases, catalytic domain"/>
    <property type="match status" value="1"/>
</dbReference>
<comment type="catalytic activity">
    <reaction evidence="10 11">
        <text>D-alanyl-D-alanine + UDP-N-acetyl-alpha-D-muramoyl-L-alanyl-gamma-D-glutamyl-meso-2,6-diaminopimelate + ATP = UDP-N-acetyl-alpha-D-muramoyl-L-alanyl-gamma-D-glutamyl-meso-2,6-diaminopimeloyl-D-alanyl-D-alanine + ADP + phosphate + H(+)</text>
        <dbReference type="Rhea" id="RHEA:28374"/>
        <dbReference type="ChEBI" id="CHEBI:15378"/>
        <dbReference type="ChEBI" id="CHEBI:30616"/>
        <dbReference type="ChEBI" id="CHEBI:43474"/>
        <dbReference type="ChEBI" id="CHEBI:57822"/>
        <dbReference type="ChEBI" id="CHEBI:61386"/>
        <dbReference type="ChEBI" id="CHEBI:83905"/>
        <dbReference type="ChEBI" id="CHEBI:456216"/>
        <dbReference type="EC" id="6.3.2.10"/>
    </reaction>
</comment>
<keyword evidence="3 10" id="KW-0132">Cell division</keyword>
<feature type="binding site" evidence="10">
    <location>
        <begin position="108"/>
        <end position="114"/>
    </location>
    <ligand>
        <name>ATP</name>
        <dbReference type="ChEBI" id="CHEBI:30616"/>
    </ligand>
</feature>
<sequence>MIRSFSLAEIASWLGADTVSGPDVGGVSTDTRQLGPGDLFVALRGERFDGHRFLATAKAAGAVAAVVDTLDDAVDLPQLIVPDTLAALARLGQENRRGCQATCVAVTGSSGKTTVKEMLASILGGVASTLATAGNLNNHIGVPLTLLRLAPEHRYAVIEHGASGVGEIAQTIQLTRPRVGIITNAGESHLEGFGSYDNIVVAKGELIDGVVDDGVVVLNRDDAAFSRWQRRAGDRRVLSVSLAGDAAAAFVARDLTSGPEGQRFRIQGPDGWQAMIELALAGEHNVMNALLAAAACYALGLAPEQVEQGLAAMVPVRGRLSPTRLNAALTLIDDSYNANPSSTKAALKVLAGYDGVRIAVLGTMAELGPDSRRLHQDVGAFARELGIEQLLAVGPGCEGYGDGFGQSTQVFDSHDKAVEYLLGQGGQPVTVLLKGSRSSAMERVAEGLKNKVTDSCCSG</sequence>
<evidence type="ECO:0000256" key="6">
    <source>
        <dbReference type="ARBA" id="ARBA00022960"/>
    </source>
</evidence>
<comment type="caution">
    <text evidence="15">The sequence shown here is derived from an EMBL/GenBank/DDBJ whole genome shotgun (WGS) entry which is preliminary data.</text>
</comment>
<keyword evidence="7 10" id="KW-0573">Peptidoglycan synthesis</keyword>
<keyword evidence="9 10" id="KW-0961">Cell wall biogenesis/degradation</keyword>
<dbReference type="NCBIfam" id="TIGR01143">
    <property type="entry name" value="murF"/>
    <property type="match status" value="1"/>
</dbReference>
<dbReference type="GO" id="GO:0047480">
    <property type="term" value="F:UDP-N-acetylmuramoyl-tripeptide-D-alanyl-D-alanine ligase activity"/>
    <property type="evidence" value="ECO:0007669"/>
    <property type="project" value="UniProtKB-EC"/>
</dbReference>
<dbReference type="Gene3D" id="3.90.190.20">
    <property type="entry name" value="Mur ligase, C-terminal domain"/>
    <property type="match status" value="1"/>
</dbReference>
<keyword evidence="2 10" id="KW-0436">Ligase</keyword>
<keyword evidence="6 10" id="KW-0133">Cell shape</keyword>
<dbReference type="Pfam" id="PF01225">
    <property type="entry name" value="Mur_ligase"/>
    <property type="match status" value="1"/>
</dbReference>
<evidence type="ECO:0000313" key="16">
    <source>
        <dbReference type="Proteomes" id="UP001269819"/>
    </source>
</evidence>
<evidence type="ECO:0000259" key="13">
    <source>
        <dbReference type="Pfam" id="PF02875"/>
    </source>
</evidence>
<feature type="domain" description="Mur ligase central" evidence="14">
    <location>
        <begin position="106"/>
        <end position="296"/>
    </location>
</feature>
<keyword evidence="5 10" id="KW-0067">ATP-binding</keyword>
<evidence type="ECO:0000256" key="1">
    <source>
        <dbReference type="ARBA" id="ARBA00022490"/>
    </source>
</evidence>
<evidence type="ECO:0000256" key="10">
    <source>
        <dbReference type="HAMAP-Rule" id="MF_02019"/>
    </source>
</evidence>
<dbReference type="InterPro" id="IPR004101">
    <property type="entry name" value="Mur_ligase_C"/>
</dbReference>
<dbReference type="InterPro" id="IPR005863">
    <property type="entry name" value="UDP-N-AcMur_synth"/>
</dbReference>
<evidence type="ECO:0000256" key="8">
    <source>
        <dbReference type="ARBA" id="ARBA00023306"/>
    </source>
</evidence>
<dbReference type="Pfam" id="PF02875">
    <property type="entry name" value="Mur_ligase_C"/>
    <property type="match status" value="1"/>
</dbReference>
<organism evidence="15 16">
    <name type="scientific">Marinobacter xestospongiae</name>
    <dbReference type="NCBI Taxonomy" id="994319"/>
    <lineage>
        <taxon>Bacteria</taxon>
        <taxon>Pseudomonadati</taxon>
        <taxon>Pseudomonadota</taxon>
        <taxon>Gammaproteobacteria</taxon>
        <taxon>Pseudomonadales</taxon>
        <taxon>Marinobacteraceae</taxon>
        <taxon>Marinobacter</taxon>
    </lineage>
</organism>
<dbReference type="SUPFAM" id="SSF63418">
    <property type="entry name" value="MurE/MurF N-terminal domain"/>
    <property type="match status" value="1"/>
</dbReference>
<reference evidence="15 16" key="1">
    <citation type="submission" date="2023-10" db="EMBL/GenBank/DDBJ databases">
        <title>Characteristics and mechanism of a salt-tolerant marine origin heterotrophic nitrifying- aerobic denitrifying bacteria Marinobacter xestospongiae HN1.</title>
        <authorList>
            <person name="Qi R."/>
        </authorList>
    </citation>
    <scope>NUCLEOTIDE SEQUENCE [LARGE SCALE GENOMIC DNA]</scope>
    <source>
        <strain evidence="15 16">HN1</strain>
    </source>
</reference>
<comment type="similarity">
    <text evidence="10">Belongs to the MurCDEF family. MurF subfamily.</text>
</comment>
<accession>A0ABU3VTB7</accession>
<keyword evidence="8 10" id="KW-0131">Cell cycle</keyword>
<dbReference type="EC" id="6.3.2.10" evidence="10 11"/>
<evidence type="ECO:0000259" key="14">
    <source>
        <dbReference type="Pfam" id="PF08245"/>
    </source>
</evidence>
<dbReference type="InterPro" id="IPR036615">
    <property type="entry name" value="Mur_ligase_C_dom_sf"/>
</dbReference>
<comment type="subcellular location">
    <subcellularLocation>
        <location evidence="10 11">Cytoplasm</location>
    </subcellularLocation>
</comment>
<keyword evidence="4 10" id="KW-0547">Nucleotide-binding</keyword>
<protein>
    <recommendedName>
        <fullName evidence="10 11">UDP-N-acetylmuramoyl-tripeptide--D-alanyl-D-alanine ligase</fullName>
        <ecNumber evidence="10 11">6.3.2.10</ecNumber>
    </recommendedName>
    <alternativeName>
        <fullName evidence="10">D-alanyl-D-alanine-adding enzyme</fullName>
    </alternativeName>
</protein>
<evidence type="ECO:0000256" key="3">
    <source>
        <dbReference type="ARBA" id="ARBA00022618"/>
    </source>
</evidence>
<evidence type="ECO:0000313" key="15">
    <source>
        <dbReference type="EMBL" id="MDV2077515.1"/>
    </source>
</evidence>
<dbReference type="PANTHER" id="PTHR43024:SF1">
    <property type="entry name" value="UDP-N-ACETYLMURAMOYL-TRIPEPTIDE--D-ALANYL-D-ALANINE LIGASE"/>
    <property type="match status" value="1"/>
</dbReference>
<dbReference type="InterPro" id="IPR035911">
    <property type="entry name" value="MurE/MurF_N"/>
</dbReference>
<keyword evidence="1 10" id="KW-0963">Cytoplasm</keyword>
<evidence type="ECO:0000256" key="9">
    <source>
        <dbReference type="ARBA" id="ARBA00023316"/>
    </source>
</evidence>
<dbReference type="InterPro" id="IPR036565">
    <property type="entry name" value="Mur-like_cat_sf"/>
</dbReference>
<dbReference type="HAMAP" id="MF_02019">
    <property type="entry name" value="MurF"/>
    <property type="match status" value="1"/>
</dbReference>
<evidence type="ECO:0000259" key="12">
    <source>
        <dbReference type="Pfam" id="PF01225"/>
    </source>
</evidence>
<dbReference type="Gene3D" id="3.40.1190.10">
    <property type="entry name" value="Mur-like, catalytic domain"/>
    <property type="match status" value="1"/>
</dbReference>
<dbReference type="EMBL" id="JAWIIJ010000001">
    <property type="protein sequence ID" value="MDV2077515.1"/>
    <property type="molecule type" value="Genomic_DNA"/>
</dbReference>
<dbReference type="SUPFAM" id="SSF53244">
    <property type="entry name" value="MurD-like peptide ligases, peptide-binding domain"/>
    <property type="match status" value="1"/>
</dbReference>
<name>A0ABU3VTB7_9GAMM</name>
<evidence type="ECO:0000256" key="11">
    <source>
        <dbReference type="RuleBase" id="RU004136"/>
    </source>
</evidence>
<proteinExistence type="inferred from homology"/>
<feature type="domain" description="Mur ligase N-terminal catalytic" evidence="12">
    <location>
        <begin position="25"/>
        <end position="89"/>
    </location>
</feature>
<gene>
    <name evidence="10 15" type="primary">murF</name>
    <name evidence="15" type="ORF">RYS15_02425</name>
</gene>
<dbReference type="Pfam" id="PF08245">
    <property type="entry name" value="Mur_ligase_M"/>
    <property type="match status" value="1"/>
</dbReference>
<dbReference type="InterPro" id="IPR013221">
    <property type="entry name" value="Mur_ligase_cen"/>
</dbReference>
<dbReference type="RefSeq" id="WP_316972445.1">
    <property type="nucleotide sequence ID" value="NZ_JAWIIJ010000001.1"/>
</dbReference>
<keyword evidence="16" id="KW-1185">Reference proteome</keyword>
<dbReference type="InterPro" id="IPR000713">
    <property type="entry name" value="Mur_ligase_N"/>
</dbReference>
<evidence type="ECO:0000256" key="5">
    <source>
        <dbReference type="ARBA" id="ARBA00022840"/>
    </source>
</evidence>
<dbReference type="PANTHER" id="PTHR43024">
    <property type="entry name" value="UDP-N-ACETYLMURAMOYL-TRIPEPTIDE--D-ALANYL-D-ALANINE LIGASE"/>
    <property type="match status" value="1"/>
</dbReference>
<feature type="domain" description="Mur ligase C-terminal" evidence="13">
    <location>
        <begin position="318"/>
        <end position="437"/>
    </location>
</feature>
<comment type="function">
    <text evidence="10 11">Involved in cell wall formation. Catalyzes the final step in the synthesis of UDP-N-acetylmuramoyl-pentapeptide, the precursor of murein.</text>
</comment>
<dbReference type="Proteomes" id="UP001269819">
    <property type="component" value="Unassembled WGS sequence"/>
</dbReference>
<comment type="pathway">
    <text evidence="10 11">Cell wall biogenesis; peptidoglycan biosynthesis.</text>
</comment>
<evidence type="ECO:0000256" key="2">
    <source>
        <dbReference type="ARBA" id="ARBA00022598"/>
    </source>
</evidence>
<evidence type="ECO:0000256" key="4">
    <source>
        <dbReference type="ARBA" id="ARBA00022741"/>
    </source>
</evidence>
<evidence type="ECO:0000256" key="7">
    <source>
        <dbReference type="ARBA" id="ARBA00022984"/>
    </source>
</evidence>
<dbReference type="Gene3D" id="3.40.1390.10">
    <property type="entry name" value="MurE/MurF, N-terminal domain"/>
    <property type="match status" value="1"/>
</dbReference>
<dbReference type="InterPro" id="IPR051046">
    <property type="entry name" value="MurCDEF_CellWall_CoF430Synth"/>
</dbReference>